<sequence length="337" mass="35537">MQQQPLISASGLVRSYRASRAGLLRRGPEVRAVDGVSFAIRAGEAFGLVGESGSGKTTVGRMVSATLRPDAGTVALLGEPFAEPMPLARRAKVQAVFQDSLGALNPRLRIGRQLEEPLIVHGIGAAERRVRIDGLLADVGLPRSLLLRYPGEVSGGQRQRVLLARALALRPDLLVCDEPVSALDVSVQAQVVNLLADLKTRHALTLLFISHDLRVVRHLCDRVAVLFAGRIVESGAVAEVIGSPAHPYTRALIRALPADRPGPRRTAARAIAAAPDLATQDLATQDLAIPDRATPDGAGCAFAARCAAATPTCRRSAPVLRSLSAGHEAACHLVAAR</sequence>
<gene>
    <name evidence="7" type="ORF">SAMN05428998_108114</name>
</gene>
<dbReference type="InterPro" id="IPR050319">
    <property type="entry name" value="ABC_transp_ATP-bind"/>
</dbReference>
<proteinExistence type="inferred from homology"/>
<evidence type="ECO:0000256" key="1">
    <source>
        <dbReference type="ARBA" id="ARBA00004417"/>
    </source>
</evidence>
<dbReference type="GO" id="GO:0005524">
    <property type="term" value="F:ATP binding"/>
    <property type="evidence" value="ECO:0007669"/>
    <property type="project" value="UniProtKB-KW"/>
</dbReference>
<keyword evidence="5 7" id="KW-0067">ATP-binding</keyword>
<dbReference type="PANTHER" id="PTHR43776">
    <property type="entry name" value="TRANSPORT ATP-BINDING PROTEIN"/>
    <property type="match status" value="1"/>
</dbReference>
<dbReference type="Pfam" id="PF08352">
    <property type="entry name" value="oligo_HPY"/>
    <property type="match status" value="1"/>
</dbReference>
<accession>A0A1Y6BXJ3</accession>
<keyword evidence="4" id="KW-0547">Nucleotide-binding</keyword>
<evidence type="ECO:0000256" key="4">
    <source>
        <dbReference type="ARBA" id="ARBA00022741"/>
    </source>
</evidence>
<reference evidence="7 8" key="1">
    <citation type="submission" date="2017-04" db="EMBL/GenBank/DDBJ databases">
        <authorList>
            <person name="Afonso C.L."/>
            <person name="Miller P.J."/>
            <person name="Scott M.A."/>
            <person name="Spackman E."/>
            <person name="Goraichik I."/>
            <person name="Dimitrov K.M."/>
            <person name="Suarez D.L."/>
            <person name="Swayne D.E."/>
        </authorList>
    </citation>
    <scope>NUCLEOTIDE SEQUENCE [LARGE SCALE GENOMIC DNA]</scope>
    <source>
        <strain evidence="7 8">USBA 355</strain>
    </source>
</reference>
<dbReference type="Proteomes" id="UP000192917">
    <property type="component" value="Unassembled WGS sequence"/>
</dbReference>
<comment type="similarity">
    <text evidence="2">Belongs to the ABC transporter superfamily.</text>
</comment>
<dbReference type="PROSITE" id="PS50893">
    <property type="entry name" value="ABC_TRANSPORTER_2"/>
    <property type="match status" value="1"/>
</dbReference>
<dbReference type="GO" id="GO:0055085">
    <property type="term" value="P:transmembrane transport"/>
    <property type="evidence" value="ECO:0007669"/>
    <property type="project" value="UniProtKB-ARBA"/>
</dbReference>
<evidence type="ECO:0000259" key="6">
    <source>
        <dbReference type="PROSITE" id="PS50893"/>
    </source>
</evidence>
<dbReference type="NCBIfam" id="TIGR01727">
    <property type="entry name" value="oligo_HPY"/>
    <property type="match status" value="1"/>
</dbReference>
<evidence type="ECO:0000256" key="5">
    <source>
        <dbReference type="ARBA" id="ARBA00022840"/>
    </source>
</evidence>
<dbReference type="SMART" id="SM00382">
    <property type="entry name" value="AAA"/>
    <property type="match status" value="1"/>
</dbReference>
<organism evidence="7 8">
    <name type="scientific">Tistlia consotensis USBA 355</name>
    <dbReference type="NCBI Taxonomy" id="560819"/>
    <lineage>
        <taxon>Bacteria</taxon>
        <taxon>Pseudomonadati</taxon>
        <taxon>Pseudomonadota</taxon>
        <taxon>Alphaproteobacteria</taxon>
        <taxon>Rhodospirillales</taxon>
        <taxon>Rhodovibrionaceae</taxon>
        <taxon>Tistlia</taxon>
    </lineage>
</organism>
<dbReference type="InterPro" id="IPR017871">
    <property type="entry name" value="ABC_transporter-like_CS"/>
</dbReference>
<dbReference type="Pfam" id="PF00005">
    <property type="entry name" value="ABC_tran"/>
    <property type="match status" value="1"/>
</dbReference>
<dbReference type="CDD" id="cd03257">
    <property type="entry name" value="ABC_NikE_OppD_transporters"/>
    <property type="match status" value="1"/>
</dbReference>
<evidence type="ECO:0000256" key="3">
    <source>
        <dbReference type="ARBA" id="ARBA00022448"/>
    </source>
</evidence>
<dbReference type="InterPro" id="IPR003439">
    <property type="entry name" value="ABC_transporter-like_ATP-bd"/>
</dbReference>
<protein>
    <submittedName>
        <fullName evidence="7">Peptide/nickel transport system ATP-binding protein</fullName>
    </submittedName>
</protein>
<dbReference type="GO" id="GO:0005886">
    <property type="term" value="C:plasma membrane"/>
    <property type="evidence" value="ECO:0007669"/>
    <property type="project" value="UniProtKB-SubCell"/>
</dbReference>
<dbReference type="PROSITE" id="PS00211">
    <property type="entry name" value="ABC_TRANSPORTER_1"/>
    <property type="match status" value="1"/>
</dbReference>
<dbReference type="PANTHER" id="PTHR43776:SF7">
    <property type="entry name" value="D,D-DIPEPTIDE TRANSPORT ATP-BINDING PROTEIN DDPF-RELATED"/>
    <property type="match status" value="1"/>
</dbReference>
<keyword evidence="3" id="KW-0813">Transport</keyword>
<dbReference type="InterPro" id="IPR013563">
    <property type="entry name" value="Oligopep_ABC_C"/>
</dbReference>
<dbReference type="GO" id="GO:0015833">
    <property type="term" value="P:peptide transport"/>
    <property type="evidence" value="ECO:0007669"/>
    <property type="project" value="InterPro"/>
</dbReference>
<keyword evidence="8" id="KW-1185">Reference proteome</keyword>
<dbReference type="RefSeq" id="WP_085123001.1">
    <property type="nucleotide sequence ID" value="NZ_FWZX01000008.1"/>
</dbReference>
<dbReference type="InterPro" id="IPR027417">
    <property type="entry name" value="P-loop_NTPase"/>
</dbReference>
<dbReference type="Gene3D" id="3.40.50.300">
    <property type="entry name" value="P-loop containing nucleotide triphosphate hydrolases"/>
    <property type="match status" value="1"/>
</dbReference>
<comment type="subcellular location">
    <subcellularLocation>
        <location evidence="1">Cell inner membrane</location>
        <topology evidence="1">Peripheral membrane protein</topology>
    </subcellularLocation>
</comment>
<dbReference type="InterPro" id="IPR003593">
    <property type="entry name" value="AAA+_ATPase"/>
</dbReference>
<dbReference type="AlphaFoldDB" id="A0A1Y6BXJ3"/>
<evidence type="ECO:0000313" key="8">
    <source>
        <dbReference type="Proteomes" id="UP000192917"/>
    </source>
</evidence>
<dbReference type="EMBL" id="FWZX01000008">
    <property type="protein sequence ID" value="SMF25008.1"/>
    <property type="molecule type" value="Genomic_DNA"/>
</dbReference>
<feature type="domain" description="ABC transporter" evidence="6">
    <location>
        <begin position="13"/>
        <end position="253"/>
    </location>
</feature>
<evidence type="ECO:0000256" key="2">
    <source>
        <dbReference type="ARBA" id="ARBA00005417"/>
    </source>
</evidence>
<dbReference type="SUPFAM" id="SSF52540">
    <property type="entry name" value="P-loop containing nucleoside triphosphate hydrolases"/>
    <property type="match status" value="1"/>
</dbReference>
<evidence type="ECO:0000313" key="7">
    <source>
        <dbReference type="EMBL" id="SMF25008.1"/>
    </source>
</evidence>
<dbReference type="STRING" id="560819.SAMN05428998_108114"/>
<name>A0A1Y6BXJ3_9PROT</name>
<dbReference type="GO" id="GO:0016887">
    <property type="term" value="F:ATP hydrolysis activity"/>
    <property type="evidence" value="ECO:0007669"/>
    <property type="project" value="InterPro"/>
</dbReference>